<evidence type="ECO:0000313" key="12">
    <source>
        <dbReference type="Proteomes" id="UP000334340"/>
    </source>
</evidence>
<dbReference type="Pfam" id="PF00696">
    <property type="entry name" value="AA_kinase"/>
    <property type="match status" value="1"/>
</dbReference>
<dbReference type="UniPathway" id="UPA00068">
    <property type="reaction ID" value="UER00107"/>
</dbReference>
<keyword evidence="4 9" id="KW-0808">Transferase</keyword>
<dbReference type="PRINTS" id="PR00474">
    <property type="entry name" value="GLU5KINASE"/>
</dbReference>
<comment type="pathway">
    <text evidence="1 9">Amino-acid biosynthesis; L-arginine biosynthesis; N(2)-acetyl-L-ornithine from L-glutamate: step 2/4.</text>
</comment>
<dbReference type="GO" id="GO:0005524">
    <property type="term" value="F:ATP binding"/>
    <property type="evidence" value="ECO:0007669"/>
    <property type="project" value="UniProtKB-UniRule"/>
</dbReference>
<evidence type="ECO:0000256" key="2">
    <source>
        <dbReference type="ARBA" id="ARBA00022571"/>
    </source>
</evidence>
<comment type="function">
    <text evidence="9">Catalyzes the ATP-dependent phosphorylation of N-acetyl-L-glutamate.</text>
</comment>
<comment type="catalytic activity">
    <reaction evidence="8 9">
        <text>N-acetyl-L-glutamate + ATP = N-acetyl-L-glutamyl 5-phosphate + ADP</text>
        <dbReference type="Rhea" id="RHEA:14629"/>
        <dbReference type="ChEBI" id="CHEBI:30616"/>
        <dbReference type="ChEBI" id="CHEBI:44337"/>
        <dbReference type="ChEBI" id="CHEBI:57936"/>
        <dbReference type="ChEBI" id="CHEBI:456216"/>
        <dbReference type="EC" id="2.7.2.8"/>
    </reaction>
</comment>
<evidence type="ECO:0000256" key="5">
    <source>
        <dbReference type="ARBA" id="ARBA00022741"/>
    </source>
</evidence>
<evidence type="ECO:0000256" key="7">
    <source>
        <dbReference type="ARBA" id="ARBA00022840"/>
    </source>
</evidence>
<dbReference type="FunFam" id="3.40.1160.10:FF:000004">
    <property type="entry name" value="Acetylglutamate kinase"/>
    <property type="match status" value="1"/>
</dbReference>
<keyword evidence="12" id="KW-1185">Reference proteome</keyword>
<evidence type="ECO:0000259" key="10">
    <source>
        <dbReference type="Pfam" id="PF00696"/>
    </source>
</evidence>
<feature type="binding site" evidence="9">
    <location>
        <position position="202"/>
    </location>
    <ligand>
        <name>substrate</name>
    </ligand>
</feature>
<dbReference type="CDD" id="cd04250">
    <property type="entry name" value="AAK_NAGK-C"/>
    <property type="match status" value="1"/>
</dbReference>
<keyword evidence="5 9" id="KW-0547">Nucleotide-binding</keyword>
<dbReference type="PANTHER" id="PTHR23342:SF0">
    <property type="entry name" value="N-ACETYLGLUTAMATE SYNTHASE, MITOCHONDRIAL"/>
    <property type="match status" value="1"/>
</dbReference>
<protein>
    <recommendedName>
        <fullName evidence="9">Acetylglutamate kinase</fullName>
        <ecNumber evidence="9">2.7.2.8</ecNumber>
    </recommendedName>
    <alternativeName>
        <fullName evidence="9">N-acetyl-L-glutamate 5-phosphotransferase</fullName>
    </alternativeName>
    <alternativeName>
        <fullName evidence="9">NAG kinase</fullName>
        <shortName evidence="9">NAGK</shortName>
    </alternativeName>
</protein>
<keyword evidence="6 9" id="KW-0418">Kinase</keyword>
<dbReference type="PANTHER" id="PTHR23342">
    <property type="entry name" value="N-ACETYLGLUTAMATE SYNTHASE"/>
    <property type="match status" value="1"/>
</dbReference>
<name>A0A564ZL28_9BACT</name>
<feature type="site" description="Transition state stabilizer" evidence="9">
    <location>
        <position position="262"/>
    </location>
</feature>
<dbReference type="GO" id="GO:0042450">
    <property type="term" value="P:L-arginine biosynthetic process via ornithine"/>
    <property type="evidence" value="ECO:0007669"/>
    <property type="project" value="UniProtKB-UniRule"/>
</dbReference>
<comment type="subcellular location">
    <subcellularLocation>
        <location evidence="9">Cytoplasm</location>
    </subcellularLocation>
</comment>
<evidence type="ECO:0000256" key="4">
    <source>
        <dbReference type="ARBA" id="ARBA00022679"/>
    </source>
</evidence>
<evidence type="ECO:0000313" key="11">
    <source>
        <dbReference type="EMBL" id="VUZ85577.1"/>
    </source>
</evidence>
<sequence>MAGQRKTLEVQRGIDKANVLIEALPYIKTFAGKTVVIKYGGAAMTDEALKRSVALDVILMRCVGMQPVVVHGGGPEITRAMERAGLKPTFISGFRVTDRETMKIVEMVMVGQINQELVALINSSGGSAVGLSGKDGGLIRAKKAGPAAAAESPAGAVEPQVDLGYVGEIIAVNERVLLALERDGFTPVVAPTGVDEAGVTYNINADLAAGAIASALQAEKLIFLTDTDGILDQDGALIPTLSRKEVEQLVADGVISGGMLPKVRACLTALDKGVGKTHIVNGTIPHALLLEFFTSEGVGTEIVG</sequence>
<evidence type="ECO:0000256" key="6">
    <source>
        <dbReference type="ARBA" id="ARBA00022777"/>
    </source>
</evidence>
<dbReference type="InterPro" id="IPR001048">
    <property type="entry name" value="Asp/Glu/Uridylate_kinase"/>
</dbReference>
<dbReference type="GO" id="GO:0003991">
    <property type="term" value="F:acetylglutamate kinase activity"/>
    <property type="evidence" value="ECO:0007669"/>
    <property type="project" value="UniProtKB-UniRule"/>
</dbReference>
<dbReference type="HAMAP" id="MF_00082">
    <property type="entry name" value="ArgB"/>
    <property type="match status" value="1"/>
</dbReference>
<dbReference type="Gene3D" id="3.40.1160.10">
    <property type="entry name" value="Acetylglutamate kinase-like"/>
    <property type="match status" value="1"/>
</dbReference>
<feature type="site" description="Transition state stabilizer" evidence="9">
    <location>
        <position position="38"/>
    </location>
</feature>
<dbReference type="InterPro" id="IPR004662">
    <property type="entry name" value="AcgluKinase_fam"/>
</dbReference>
<dbReference type="InterPro" id="IPR036393">
    <property type="entry name" value="AceGlu_kinase-like_sf"/>
</dbReference>
<organism evidence="11 12">
    <name type="scientific">Candidatus Methylomirabilis lanthanidiphila</name>
    <dbReference type="NCBI Taxonomy" id="2211376"/>
    <lineage>
        <taxon>Bacteria</taxon>
        <taxon>Candidatus Methylomirabilota</taxon>
        <taxon>Candidatus Methylomirabilia</taxon>
        <taxon>Candidatus Methylomirabilales</taxon>
        <taxon>Candidatus Methylomirabilaceae</taxon>
        <taxon>Candidatus Methylomirabilis</taxon>
    </lineage>
</organism>
<dbReference type="PIRSF" id="PIRSF000728">
    <property type="entry name" value="NAGK"/>
    <property type="match status" value="1"/>
</dbReference>
<evidence type="ECO:0000256" key="1">
    <source>
        <dbReference type="ARBA" id="ARBA00004828"/>
    </source>
</evidence>
<reference evidence="11 12" key="1">
    <citation type="submission" date="2019-07" db="EMBL/GenBank/DDBJ databases">
        <authorList>
            <person name="Cremers G."/>
        </authorList>
    </citation>
    <scope>NUCLEOTIDE SEQUENCE [LARGE SCALE GENOMIC DNA]</scope>
</reference>
<evidence type="ECO:0000256" key="9">
    <source>
        <dbReference type="HAMAP-Rule" id="MF_00082"/>
    </source>
</evidence>
<keyword evidence="7 9" id="KW-0067">ATP-binding</keyword>
<feature type="binding site" evidence="9">
    <location>
        <position position="95"/>
    </location>
    <ligand>
        <name>substrate</name>
    </ligand>
</feature>
<dbReference type="NCBIfam" id="TIGR00761">
    <property type="entry name" value="argB"/>
    <property type="match status" value="1"/>
</dbReference>
<dbReference type="EC" id="2.7.2.8" evidence="9"/>
<dbReference type="InterPro" id="IPR001057">
    <property type="entry name" value="Glu/AcGlu_kinase"/>
</dbReference>
<evidence type="ECO:0000256" key="3">
    <source>
        <dbReference type="ARBA" id="ARBA00022605"/>
    </source>
</evidence>
<gene>
    <name evidence="9" type="primary">argB</name>
    <name evidence="11" type="ORF">MELA_01962</name>
</gene>
<accession>A0A564ZL28</accession>
<feature type="binding site" evidence="9">
    <location>
        <begin position="73"/>
        <end position="74"/>
    </location>
    <ligand>
        <name>substrate</name>
    </ligand>
</feature>
<feature type="domain" description="Aspartate/glutamate/uridylate kinase" evidence="10">
    <location>
        <begin position="33"/>
        <end position="281"/>
    </location>
</feature>
<keyword evidence="9" id="KW-0963">Cytoplasm</keyword>
<dbReference type="GO" id="GO:0005737">
    <property type="term" value="C:cytoplasm"/>
    <property type="evidence" value="ECO:0007669"/>
    <property type="project" value="UniProtKB-SubCell"/>
</dbReference>
<dbReference type="AlphaFoldDB" id="A0A564ZL28"/>
<proteinExistence type="inferred from homology"/>
<dbReference type="InterPro" id="IPR037528">
    <property type="entry name" value="ArgB"/>
</dbReference>
<dbReference type="Proteomes" id="UP000334340">
    <property type="component" value="Unassembled WGS sequence"/>
</dbReference>
<comment type="similarity">
    <text evidence="9">Belongs to the acetylglutamate kinase family. ArgB subfamily.</text>
</comment>
<dbReference type="SUPFAM" id="SSF53633">
    <property type="entry name" value="Carbamate kinase-like"/>
    <property type="match status" value="1"/>
</dbReference>
<evidence type="ECO:0000256" key="8">
    <source>
        <dbReference type="ARBA" id="ARBA00048141"/>
    </source>
</evidence>
<keyword evidence="3 9" id="KW-0028">Amino-acid biosynthesis</keyword>
<keyword evidence="2 9" id="KW-0055">Arginine biosynthesis</keyword>
<dbReference type="EMBL" id="CABIKM010000029">
    <property type="protein sequence ID" value="VUZ85577.1"/>
    <property type="molecule type" value="Genomic_DNA"/>
</dbReference>
<dbReference type="InterPro" id="IPR041727">
    <property type="entry name" value="NAGK-C"/>
</dbReference>